<keyword evidence="3" id="KW-1185">Reference proteome</keyword>
<comment type="caution">
    <text evidence="2">The sequence shown here is derived from an EMBL/GenBank/DDBJ whole genome shotgun (WGS) entry which is preliminary data.</text>
</comment>
<reference evidence="3" key="1">
    <citation type="journal article" date="2019" name="Int. J. Syst. Evol. Microbiol.">
        <title>The Global Catalogue of Microorganisms (GCM) 10K type strain sequencing project: providing services to taxonomists for standard genome sequencing and annotation.</title>
        <authorList>
            <consortium name="The Broad Institute Genomics Platform"/>
            <consortium name="The Broad Institute Genome Sequencing Center for Infectious Disease"/>
            <person name="Wu L."/>
            <person name="Ma J."/>
        </authorList>
    </citation>
    <scope>NUCLEOTIDE SEQUENCE [LARGE SCALE GENOMIC DNA]</scope>
    <source>
        <strain evidence="3">CGMCC 4.7319</strain>
    </source>
</reference>
<evidence type="ECO:0000313" key="2">
    <source>
        <dbReference type="EMBL" id="GGM70132.1"/>
    </source>
</evidence>
<dbReference type="EMBL" id="BMNC01000001">
    <property type="protein sequence ID" value="GGM70132.1"/>
    <property type="molecule type" value="Genomic_DNA"/>
</dbReference>
<sequence length="340" mass="37622">MTEAEAVEAPGCGPGRSRCESGRSLQRAGSGDHSGLISLRCLVRHQDARPGGRGRRRAARRWWPERGARSAGHRFPVPLRGTGKRCPKFVVRRDMSFAEDWQTWKTERENTLADPYGWLALVSLDWLETTPRTYDGLPGEWWQDDDAAYWRSEGETQRFELVQSGAGTRVTAGDVEIEIARRGGYLIRVHDPKAPVLRDFMGVPAYDPQEQWVLEGEYEPFDAPVPTTVGAVVQGLSHVYEAPGRVRFSFNGTEHTLTAFNGRNGGLSILFTDETSGVTTYAANRQLAATPRDGKVVLDFNRATNLPCAFTDFATCPLPPAGNHLAFGVEAGEKTPYERG</sequence>
<gene>
    <name evidence="2" type="ORF">GCM10011609_02300</name>
</gene>
<evidence type="ECO:0008006" key="4">
    <source>
        <dbReference type="Google" id="ProtNLM"/>
    </source>
</evidence>
<accession>A0ABQ2HA89</accession>
<feature type="region of interest" description="Disordered" evidence="1">
    <location>
        <begin position="1"/>
        <end position="33"/>
    </location>
</feature>
<organism evidence="2 3">
    <name type="scientific">Lentzea pudingi</name>
    <dbReference type="NCBI Taxonomy" id="1789439"/>
    <lineage>
        <taxon>Bacteria</taxon>
        <taxon>Bacillati</taxon>
        <taxon>Actinomycetota</taxon>
        <taxon>Actinomycetes</taxon>
        <taxon>Pseudonocardiales</taxon>
        <taxon>Pseudonocardiaceae</taxon>
        <taxon>Lentzea</taxon>
    </lineage>
</organism>
<evidence type="ECO:0000313" key="3">
    <source>
        <dbReference type="Proteomes" id="UP000597656"/>
    </source>
</evidence>
<evidence type="ECO:0000256" key="1">
    <source>
        <dbReference type="SAM" id="MobiDB-lite"/>
    </source>
</evidence>
<protein>
    <recommendedName>
        <fullName evidence="4">DUF1684 domain-containing protein</fullName>
    </recommendedName>
</protein>
<dbReference type="PANTHER" id="PTHR41913">
    <property type="entry name" value="DUF1684 DOMAIN-CONTAINING PROTEIN"/>
    <property type="match status" value="1"/>
</dbReference>
<dbReference type="InterPro" id="IPR012467">
    <property type="entry name" value="DUF1684"/>
</dbReference>
<name>A0ABQ2HA89_9PSEU</name>
<dbReference type="Pfam" id="PF07920">
    <property type="entry name" value="DUF1684"/>
    <property type="match status" value="1"/>
</dbReference>
<dbReference type="Proteomes" id="UP000597656">
    <property type="component" value="Unassembled WGS sequence"/>
</dbReference>
<proteinExistence type="predicted"/>
<dbReference type="PANTHER" id="PTHR41913:SF1">
    <property type="entry name" value="DUF1684 DOMAIN-CONTAINING PROTEIN"/>
    <property type="match status" value="1"/>
</dbReference>